<sequence>MIRFGWMRPAFAMAALFACAAPALADDTGVAAIHEQRREGGRTCFVDHYHYGSSAGLSSKKAALAAGIKSWADFTDFEYGSDWARWGRAAEKSAKCSQSGIGGSWGCDISARPCR</sequence>
<reference evidence="3" key="1">
    <citation type="submission" date="2016-10" db="EMBL/GenBank/DDBJ databases">
        <authorList>
            <person name="Varghese N."/>
            <person name="Submissions S."/>
        </authorList>
    </citation>
    <scope>NUCLEOTIDE SEQUENCE [LARGE SCALE GENOMIC DNA]</scope>
    <source>
        <strain evidence="3">DSM 1565</strain>
    </source>
</reference>
<dbReference type="OrthoDB" id="7933770at2"/>
<evidence type="ECO:0000313" key="2">
    <source>
        <dbReference type="EMBL" id="SFV32999.1"/>
    </source>
</evidence>
<gene>
    <name evidence="2" type="ORF">SAMN04488557_1800</name>
</gene>
<dbReference type="RefSeq" id="WP_092867187.1">
    <property type="nucleotide sequence ID" value="NZ_FPCH01000002.1"/>
</dbReference>
<feature type="chain" id="PRO_5011705821" evidence="1">
    <location>
        <begin position="26"/>
        <end position="115"/>
    </location>
</feature>
<evidence type="ECO:0000256" key="1">
    <source>
        <dbReference type="SAM" id="SignalP"/>
    </source>
</evidence>
<keyword evidence="3" id="KW-1185">Reference proteome</keyword>
<name>A0A1I7NEC9_9HYPH</name>
<evidence type="ECO:0000313" key="3">
    <source>
        <dbReference type="Proteomes" id="UP000199423"/>
    </source>
</evidence>
<proteinExistence type="predicted"/>
<dbReference type="AlphaFoldDB" id="A0A1I7NEC9"/>
<feature type="signal peptide" evidence="1">
    <location>
        <begin position="1"/>
        <end position="25"/>
    </location>
</feature>
<dbReference type="Proteomes" id="UP000199423">
    <property type="component" value="Unassembled WGS sequence"/>
</dbReference>
<dbReference type="PROSITE" id="PS51257">
    <property type="entry name" value="PROKAR_LIPOPROTEIN"/>
    <property type="match status" value="1"/>
</dbReference>
<protein>
    <submittedName>
        <fullName evidence="2">Uncharacterized protein</fullName>
    </submittedName>
</protein>
<dbReference type="EMBL" id="FPCH01000002">
    <property type="protein sequence ID" value="SFV32999.1"/>
    <property type="molecule type" value="Genomic_DNA"/>
</dbReference>
<accession>A0A1I7NEC9</accession>
<organism evidence="2 3">
    <name type="scientific">Hyphomicrobium facile</name>
    <dbReference type="NCBI Taxonomy" id="51670"/>
    <lineage>
        <taxon>Bacteria</taxon>
        <taxon>Pseudomonadati</taxon>
        <taxon>Pseudomonadota</taxon>
        <taxon>Alphaproteobacteria</taxon>
        <taxon>Hyphomicrobiales</taxon>
        <taxon>Hyphomicrobiaceae</taxon>
        <taxon>Hyphomicrobium</taxon>
    </lineage>
</organism>
<keyword evidence="1" id="KW-0732">Signal</keyword>